<keyword evidence="1" id="KW-0812">Transmembrane</keyword>
<keyword evidence="1" id="KW-0472">Membrane</keyword>
<accession>A0ABU0IVW4</accession>
<evidence type="ECO:0000313" key="3">
    <source>
        <dbReference type="EMBL" id="MDQ0465062.1"/>
    </source>
</evidence>
<gene>
    <name evidence="3" type="ORF">QO010_002846</name>
</gene>
<proteinExistence type="predicted"/>
<sequence>MASEYHRGDQDISEQEATYVAFGNFTKWGCLFIAVALVMTTIWFCTDLGFFGGAVPGVILLALGIVFFRGKPAGSH</sequence>
<dbReference type="Pfam" id="PF07835">
    <property type="entry name" value="COX4_pro_2"/>
    <property type="match status" value="1"/>
</dbReference>
<dbReference type="SUPFAM" id="SSF81469">
    <property type="entry name" value="Bacterial aa3 type cytochrome c oxidase subunit IV"/>
    <property type="match status" value="1"/>
</dbReference>
<dbReference type="InterPro" id="IPR012422">
    <property type="entry name" value="Cyt_c_oxidase_su4_bac-aa3"/>
</dbReference>
<keyword evidence="4" id="KW-1185">Reference proteome</keyword>
<evidence type="ECO:0000313" key="4">
    <source>
        <dbReference type="Proteomes" id="UP001228905"/>
    </source>
</evidence>
<feature type="domain" description="Cytochrome c oxidase subunit IV bacterial aa3 type" evidence="2">
    <location>
        <begin position="5"/>
        <end position="44"/>
    </location>
</feature>
<name>A0ABU0IVW4_9CAUL</name>
<organism evidence="3 4">
    <name type="scientific">Caulobacter ginsengisoli</name>
    <dbReference type="NCBI Taxonomy" id="400775"/>
    <lineage>
        <taxon>Bacteria</taxon>
        <taxon>Pseudomonadati</taxon>
        <taxon>Pseudomonadota</taxon>
        <taxon>Alphaproteobacteria</taxon>
        <taxon>Caulobacterales</taxon>
        <taxon>Caulobacteraceae</taxon>
        <taxon>Caulobacter</taxon>
    </lineage>
</organism>
<feature type="transmembrane region" description="Helical" evidence="1">
    <location>
        <begin position="50"/>
        <end position="68"/>
    </location>
</feature>
<keyword evidence="1" id="KW-1133">Transmembrane helix</keyword>
<feature type="transmembrane region" description="Helical" evidence="1">
    <location>
        <begin position="25"/>
        <end position="44"/>
    </location>
</feature>
<evidence type="ECO:0000256" key="1">
    <source>
        <dbReference type="SAM" id="Phobius"/>
    </source>
</evidence>
<dbReference type="Gene3D" id="1.20.5.160">
    <property type="entry name" value="Bacterial aa3 type cytochrome c oxidase subunit IV"/>
    <property type="match status" value="1"/>
</dbReference>
<protein>
    <recommendedName>
        <fullName evidence="2">Cytochrome c oxidase subunit IV bacterial aa3 type domain-containing protein</fullName>
    </recommendedName>
</protein>
<dbReference type="EMBL" id="JAUSVS010000005">
    <property type="protein sequence ID" value="MDQ0465062.1"/>
    <property type="molecule type" value="Genomic_DNA"/>
</dbReference>
<comment type="caution">
    <text evidence="3">The sequence shown here is derived from an EMBL/GenBank/DDBJ whole genome shotgun (WGS) entry which is preliminary data.</text>
</comment>
<dbReference type="InterPro" id="IPR036596">
    <property type="entry name" value="Cyt-C_aa3_sf"/>
</dbReference>
<reference evidence="3 4" key="1">
    <citation type="submission" date="2023-07" db="EMBL/GenBank/DDBJ databases">
        <title>Genomic Encyclopedia of Type Strains, Phase IV (KMG-IV): sequencing the most valuable type-strain genomes for metagenomic binning, comparative biology and taxonomic classification.</title>
        <authorList>
            <person name="Goeker M."/>
        </authorList>
    </citation>
    <scope>NUCLEOTIDE SEQUENCE [LARGE SCALE GENOMIC DNA]</scope>
    <source>
        <strain evidence="3 4">DSM 18695</strain>
    </source>
</reference>
<dbReference type="RefSeq" id="WP_307350158.1">
    <property type="nucleotide sequence ID" value="NZ_JAUSVS010000005.1"/>
</dbReference>
<dbReference type="Proteomes" id="UP001228905">
    <property type="component" value="Unassembled WGS sequence"/>
</dbReference>
<evidence type="ECO:0000259" key="2">
    <source>
        <dbReference type="Pfam" id="PF07835"/>
    </source>
</evidence>